<dbReference type="Gene3D" id="1.10.3480.10">
    <property type="entry name" value="TorD-like"/>
    <property type="match status" value="1"/>
</dbReference>
<evidence type="ECO:0000313" key="4">
    <source>
        <dbReference type="Proteomes" id="UP001283109"/>
    </source>
</evidence>
<dbReference type="InterPro" id="IPR003765">
    <property type="entry name" value="NO3_reductase_chaperone_NarJ"/>
</dbReference>
<dbReference type="EMBL" id="JAWQEV010000001">
    <property type="protein sequence ID" value="MDW4571507.1"/>
    <property type="molecule type" value="Genomic_DNA"/>
</dbReference>
<evidence type="ECO:0000256" key="1">
    <source>
        <dbReference type="ARBA" id="ARBA00023063"/>
    </source>
</evidence>
<name>A0ABU4GYC4_9MICO</name>
<keyword evidence="4" id="KW-1185">Reference proteome</keyword>
<gene>
    <name evidence="3" type="primary">narJ</name>
    <name evidence="3" type="ORF">R8Z58_01800</name>
</gene>
<keyword evidence="1" id="KW-0534">Nitrate assimilation</keyword>
<dbReference type="SUPFAM" id="SSF89155">
    <property type="entry name" value="TorD-like"/>
    <property type="match status" value="1"/>
</dbReference>
<organism evidence="3 4">
    <name type="scientific">Microbacterium arthrosphaerae</name>
    <dbReference type="NCBI Taxonomy" id="792652"/>
    <lineage>
        <taxon>Bacteria</taxon>
        <taxon>Bacillati</taxon>
        <taxon>Actinomycetota</taxon>
        <taxon>Actinomycetes</taxon>
        <taxon>Micrococcales</taxon>
        <taxon>Microbacteriaceae</taxon>
        <taxon>Microbacterium</taxon>
    </lineage>
</organism>
<dbReference type="RefSeq" id="WP_318352042.1">
    <property type="nucleotide sequence ID" value="NZ_JAWQEV010000001.1"/>
</dbReference>
<protein>
    <submittedName>
        <fullName evidence="3">Nitrate reductase molybdenum cofactor assembly chaperone</fullName>
    </submittedName>
</protein>
<accession>A0ABU4GYC4</accession>
<dbReference type="InterPro" id="IPR020945">
    <property type="entry name" value="DMSO/NO3_reduct_chaperone"/>
</dbReference>
<dbReference type="Proteomes" id="UP001283109">
    <property type="component" value="Unassembled WGS sequence"/>
</dbReference>
<comment type="caution">
    <text evidence="3">The sequence shown here is derived from an EMBL/GenBank/DDBJ whole genome shotgun (WGS) entry which is preliminary data.</text>
</comment>
<sequence>MNVRVVYQAASLCLSYPDDTVRGSAPMIDAALREAAPRAAASFAPLLEWWAGTPAAEVQASYVDVFDMSRRHALYLSYWTDGDTRRRGAVLADLKRRYREAGLAIEGTGELPDFLPLVLEFARHAPQEGAALLQEYRPSLELIRLALAERGSPYAGVVAAVCDTLPGRSPADRQQAMAMAAAGPPRESVGLDAHDPRLLPLEPVGGRR</sequence>
<dbReference type="PANTHER" id="PTHR43680:SF2">
    <property type="entry name" value="NITRATE REDUCTASE MOLYBDENUM COFACTOR ASSEMBLY CHAPERONE NARJ"/>
    <property type="match status" value="1"/>
</dbReference>
<dbReference type="InterPro" id="IPR036411">
    <property type="entry name" value="TorD-like_sf"/>
</dbReference>
<evidence type="ECO:0000313" key="3">
    <source>
        <dbReference type="EMBL" id="MDW4571507.1"/>
    </source>
</evidence>
<reference evidence="3 4" key="1">
    <citation type="submission" date="2023-11" db="EMBL/GenBank/DDBJ databases">
        <title>Draft genome sequence of Microbacterium arthrosphaerae JCM 30492.</title>
        <authorList>
            <person name="Zhang G."/>
            <person name="Ding Y."/>
        </authorList>
    </citation>
    <scope>NUCLEOTIDE SEQUENCE [LARGE SCALE GENOMIC DNA]</scope>
    <source>
        <strain evidence="3 4">JCM 30492</strain>
    </source>
</reference>
<evidence type="ECO:0000256" key="2">
    <source>
        <dbReference type="SAM" id="MobiDB-lite"/>
    </source>
</evidence>
<dbReference type="Pfam" id="PF02613">
    <property type="entry name" value="Nitrate_red_del"/>
    <property type="match status" value="1"/>
</dbReference>
<dbReference type="NCBIfam" id="TIGR00684">
    <property type="entry name" value="narJ"/>
    <property type="match status" value="1"/>
</dbReference>
<dbReference type="PANTHER" id="PTHR43680">
    <property type="entry name" value="NITRATE REDUCTASE MOLYBDENUM COFACTOR ASSEMBLY CHAPERONE"/>
    <property type="match status" value="1"/>
</dbReference>
<proteinExistence type="predicted"/>
<feature type="region of interest" description="Disordered" evidence="2">
    <location>
        <begin position="170"/>
        <end position="208"/>
    </location>
</feature>